<proteinExistence type="predicted"/>
<gene>
    <name evidence="2" type="ORF">CDL12_21118</name>
</gene>
<dbReference type="PANTHER" id="PTHR31903:SF4">
    <property type="entry name" value="OS11G0490300 PROTEIN"/>
    <property type="match status" value="1"/>
</dbReference>
<keyword evidence="3" id="KW-1185">Reference proteome</keyword>
<feature type="compositionally biased region" description="Basic and acidic residues" evidence="1">
    <location>
        <begin position="86"/>
        <end position="102"/>
    </location>
</feature>
<comment type="caution">
    <text evidence="2">The sequence shown here is derived from an EMBL/GenBank/DDBJ whole genome shotgun (WGS) entry which is preliminary data.</text>
</comment>
<dbReference type="PANTHER" id="PTHR31903">
    <property type="entry name" value="F12F1.11-RELATED"/>
    <property type="match status" value="1"/>
</dbReference>
<evidence type="ECO:0000313" key="3">
    <source>
        <dbReference type="Proteomes" id="UP000231279"/>
    </source>
</evidence>
<dbReference type="AlphaFoldDB" id="A0A2G9GLZ6"/>
<organism evidence="2 3">
    <name type="scientific">Handroanthus impetiginosus</name>
    <dbReference type="NCBI Taxonomy" id="429701"/>
    <lineage>
        <taxon>Eukaryota</taxon>
        <taxon>Viridiplantae</taxon>
        <taxon>Streptophyta</taxon>
        <taxon>Embryophyta</taxon>
        <taxon>Tracheophyta</taxon>
        <taxon>Spermatophyta</taxon>
        <taxon>Magnoliopsida</taxon>
        <taxon>eudicotyledons</taxon>
        <taxon>Gunneridae</taxon>
        <taxon>Pentapetalae</taxon>
        <taxon>asterids</taxon>
        <taxon>lamiids</taxon>
        <taxon>Lamiales</taxon>
        <taxon>Bignoniaceae</taxon>
        <taxon>Crescentiina</taxon>
        <taxon>Tabebuia alliance</taxon>
        <taxon>Handroanthus</taxon>
    </lineage>
</organism>
<feature type="region of interest" description="Disordered" evidence="1">
    <location>
        <begin position="145"/>
        <end position="235"/>
    </location>
</feature>
<feature type="compositionally biased region" description="Acidic residues" evidence="1">
    <location>
        <begin position="214"/>
        <end position="225"/>
    </location>
</feature>
<protein>
    <submittedName>
        <fullName evidence="2">Uncharacterized protein</fullName>
    </submittedName>
</protein>
<feature type="region of interest" description="Disordered" evidence="1">
    <location>
        <begin position="82"/>
        <end position="102"/>
    </location>
</feature>
<dbReference type="Proteomes" id="UP000231279">
    <property type="component" value="Unassembled WGS sequence"/>
</dbReference>
<reference evidence="3" key="1">
    <citation type="journal article" date="2018" name="Gigascience">
        <title>Genome assembly of the Pink Ipe (Handroanthus impetiginosus, Bignoniaceae), a highly valued, ecologically keystone Neotropical timber forest tree.</title>
        <authorList>
            <person name="Silva-Junior O.B."/>
            <person name="Grattapaglia D."/>
            <person name="Novaes E."/>
            <person name="Collevatti R.G."/>
        </authorList>
    </citation>
    <scope>NUCLEOTIDE SEQUENCE [LARGE SCALE GENOMIC DNA]</scope>
    <source>
        <strain evidence="3">cv. UFG-1</strain>
    </source>
</reference>
<evidence type="ECO:0000256" key="1">
    <source>
        <dbReference type="SAM" id="MobiDB-lite"/>
    </source>
</evidence>
<evidence type="ECO:0000313" key="2">
    <source>
        <dbReference type="EMBL" id="PIN06327.1"/>
    </source>
</evidence>
<sequence>MKMRNKGKVHPFTSSAASLSSFSSSAAGAAVTSSPSSANKDHLDVLKLLPAAIFTLISVLSVEDSEVLAYLVTRSLKTTNPSFLPAEDKKKSSKKRSLDGHGDKSTPLFDCGCFDCYTSYWCRWDASPHHELINQAIEAFEEHLNNGEQVKKSPPSGKNRKKERMGRRKNEKISAESSGVLEFPAVESAENQESSDAVVAESEAADEKVNDVNPDNEEQDAEGSPENESAADTPAAVVRSHKGFARKVLPDFMGIFSSRLWSLWSPKV</sequence>
<dbReference type="STRING" id="429701.A0A2G9GLZ6"/>
<feature type="compositionally biased region" description="Basic residues" evidence="1">
    <location>
        <begin position="158"/>
        <end position="170"/>
    </location>
</feature>
<dbReference type="OrthoDB" id="1937859at2759"/>
<dbReference type="EMBL" id="NKXS01004450">
    <property type="protein sequence ID" value="PIN06327.1"/>
    <property type="molecule type" value="Genomic_DNA"/>
</dbReference>
<accession>A0A2G9GLZ6</accession>
<name>A0A2G9GLZ6_9LAMI</name>